<evidence type="ECO:0000313" key="3">
    <source>
        <dbReference type="Proteomes" id="UP000295146"/>
    </source>
</evidence>
<keyword evidence="3" id="KW-1185">Reference proteome</keyword>
<dbReference type="InterPro" id="IPR050574">
    <property type="entry name" value="HPF/YfiA_ribosome-assoc"/>
</dbReference>
<comment type="caution">
    <text evidence="2">The sequence shown here is derived from an EMBL/GenBank/DDBJ whole genome shotgun (WGS) entry which is preliminary data.</text>
</comment>
<dbReference type="EMBL" id="SODP01000001">
    <property type="protein sequence ID" value="TDW77051.1"/>
    <property type="molecule type" value="Genomic_DNA"/>
</dbReference>
<accession>A0A4R8CLW5</accession>
<dbReference type="Gene3D" id="3.30.505.50">
    <property type="entry name" value="Sigma 54 modulation/S30EA ribosomal protein, C-terminal domain"/>
    <property type="match status" value="2"/>
</dbReference>
<keyword evidence="2" id="KW-0689">Ribosomal protein</keyword>
<dbReference type="Pfam" id="PF16321">
    <property type="entry name" value="Ribosom_S30AE_C"/>
    <property type="match status" value="2"/>
</dbReference>
<dbReference type="PANTHER" id="PTHR33231">
    <property type="entry name" value="30S RIBOSOMAL PROTEIN"/>
    <property type="match status" value="1"/>
</dbReference>
<dbReference type="AlphaFoldDB" id="A0A4R8CLW5"/>
<dbReference type="GO" id="GO:0022627">
    <property type="term" value="C:cytosolic small ribosomal subunit"/>
    <property type="evidence" value="ECO:0007669"/>
    <property type="project" value="TreeGrafter"/>
</dbReference>
<dbReference type="RefSeq" id="WP_134101010.1">
    <property type="nucleotide sequence ID" value="NZ_SODP01000001.1"/>
</dbReference>
<dbReference type="InterPro" id="IPR038416">
    <property type="entry name" value="Ribosom_S30AE_C_sf"/>
</dbReference>
<name>A0A4R8CLW5_9ACTN</name>
<protein>
    <submittedName>
        <fullName evidence="2">Sigma 54 modulation/S30EA-like ribosomal protein</fullName>
    </submittedName>
</protein>
<dbReference type="OrthoDB" id="3825664at2"/>
<sequence>MTIESRTMLPTRSGWALHVTMQGILPTNAAEVVSERLLPILGASAVHSRVRLARLSEPDLVRPIVAQLDVQLARHRVRAQVAAATTSEVVSMLAVRTIGQLHPFPGVLAPCLRDQAISTSPPTPPELLPPFARRLARHKLCEPAAMTANEAIGVLEAMDYRFHLFRERHSREDSVVVRSASGSYRILQSLPNAIGIEITSPPIVLTAAHRLTVADATAWLDLTGAPFEIFVDRATGRVSVLYARYDGHYGLLAPTPALRRRRAAGLRSSRGSW</sequence>
<feature type="domain" description="Sigma 54 modulation/S30EA ribosomal protein C-terminal" evidence="1">
    <location>
        <begin position="133"/>
        <end position="185"/>
    </location>
</feature>
<proteinExistence type="predicted"/>
<dbReference type="GO" id="GO:0043024">
    <property type="term" value="F:ribosomal small subunit binding"/>
    <property type="evidence" value="ECO:0007669"/>
    <property type="project" value="TreeGrafter"/>
</dbReference>
<dbReference type="Proteomes" id="UP000295146">
    <property type="component" value="Unassembled WGS sequence"/>
</dbReference>
<dbReference type="InterPro" id="IPR032528">
    <property type="entry name" value="Ribosom_S30AE_C"/>
</dbReference>
<dbReference type="GO" id="GO:0045900">
    <property type="term" value="P:negative regulation of translational elongation"/>
    <property type="evidence" value="ECO:0007669"/>
    <property type="project" value="TreeGrafter"/>
</dbReference>
<organism evidence="2 3">
    <name type="scientific">Kribbella pratensis</name>
    <dbReference type="NCBI Taxonomy" id="2512112"/>
    <lineage>
        <taxon>Bacteria</taxon>
        <taxon>Bacillati</taxon>
        <taxon>Actinomycetota</taxon>
        <taxon>Actinomycetes</taxon>
        <taxon>Propionibacteriales</taxon>
        <taxon>Kribbellaceae</taxon>
        <taxon>Kribbella</taxon>
    </lineage>
</organism>
<gene>
    <name evidence="2" type="ORF">EV653_2215</name>
</gene>
<feature type="domain" description="Sigma 54 modulation/S30EA ribosomal protein C-terminal" evidence="1">
    <location>
        <begin position="208"/>
        <end position="251"/>
    </location>
</feature>
<dbReference type="PANTHER" id="PTHR33231:SF3">
    <property type="entry name" value="RIBOSOME-ASSOCIATED INHIBITOR A"/>
    <property type="match status" value="1"/>
</dbReference>
<keyword evidence="2" id="KW-0687">Ribonucleoprotein</keyword>
<evidence type="ECO:0000313" key="2">
    <source>
        <dbReference type="EMBL" id="TDW77051.1"/>
    </source>
</evidence>
<evidence type="ECO:0000259" key="1">
    <source>
        <dbReference type="Pfam" id="PF16321"/>
    </source>
</evidence>
<reference evidence="2 3" key="1">
    <citation type="submission" date="2019-03" db="EMBL/GenBank/DDBJ databases">
        <title>Genomic Encyclopedia of Type Strains, Phase III (KMG-III): the genomes of soil and plant-associated and newly described type strains.</title>
        <authorList>
            <person name="Whitman W."/>
        </authorList>
    </citation>
    <scope>NUCLEOTIDE SEQUENCE [LARGE SCALE GENOMIC DNA]</scope>
    <source>
        <strain evidence="2 3">VKM Ac-2573</strain>
    </source>
</reference>